<evidence type="ECO:0000313" key="2">
    <source>
        <dbReference type="Proteomes" id="UP000482960"/>
    </source>
</evidence>
<dbReference type="EMBL" id="BLPG01000001">
    <property type="protein sequence ID" value="GFJ93143.1"/>
    <property type="molecule type" value="Genomic_DNA"/>
</dbReference>
<evidence type="ECO:0000313" key="1">
    <source>
        <dbReference type="EMBL" id="GFJ93143.1"/>
    </source>
</evidence>
<dbReference type="RefSeq" id="WP_173079839.1">
    <property type="nucleotide sequence ID" value="NZ_BAABJB010000049.1"/>
</dbReference>
<comment type="caution">
    <text evidence="1">The sequence shown here is derived from an EMBL/GenBank/DDBJ whole genome shotgun (WGS) entry which is preliminary data.</text>
</comment>
<proteinExistence type="predicted"/>
<keyword evidence="2" id="KW-1185">Reference proteome</keyword>
<dbReference type="Proteomes" id="UP000482960">
    <property type="component" value="Unassembled WGS sequence"/>
</dbReference>
<name>A0A6V8L7A6_9ACTN</name>
<organism evidence="1 2">
    <name type="scientific">Phytohabitans rumicis</name>
    <dbReference type="NCBI Taxonomy" id="1076125"/>
    <lineage>
        <taxon>Bacteria</taxon>
        <taxon>Bacillati</taxon>
        <taxon>Actinomycetota</taxon>
        <taxon>Actinomycetes</taxon>
        <taxon>Micromonosporales</taxon>
        <taxon>Micromonosporaceae</taxon>
    </lineage>
</organism>
<protein>
    <submittedName>
        <fullName evidence="1">Uncharacterized protein</fullName>
    </submittedName>
</protein>
<accession>A0A6V8L7A6</accession>
<dbReference type="AlphaFoldDB" id="A0A6V8L7A6"/>
<reference evidence="1 2" key="2">
    <citation type="submission" date="2020-03" db="EMBL/GenBank/DDBJ databases">
        <authorList>
            <person name="Ichikawa N."/>
            <person name="Kimura A."/>
            <person name="Kitahashi Y."/>
            <person name="Uohara A."/>
        </authorList>
    </citation>
    <scope>NUCLEOTIDE SEQUENCE [LARGE SCALE GENOMIC DNA]</scope>
    <source>
        <strain evidence="1 2">NBRC 108638</strain>
    </source>
</reference>
<gene>
    <name evidence="1" type="ORF">Prum_067850</name>
</gene>
<sequence>MVNTTPDPGTREKYYATITRHLLARCIATRDEIVHLGVPDAEVDALVDELVGARLVDLVGARLVKRPDVSDAGTPWTIVLTAAAIERESLTNDRVRDLLDESSFGGAGARRVRRGVRATDAARAVALANGTAGDPQVEELGAGMLDLRSARVARRLRGARTLAALADHGEAPTGVRRSALTALAAHVRPHLDPHTDEPADVAAAHQALVRAAGRSPAEARYLLTYLYRDRLRPFAVDLVPHIEHGDELADLVLQRGADTIYTEAKTTRQGAAPRPETVSAAACTLWLIALTLQTATEQGQLPDAGTRMVPWSDGTIAASASHHADANPIGDMVREGRFVLVDVHRLPRGAVSRFAQRCVELAGDGAWTIPVRETAFLVGPDSAFPDGPATRRCPDAAPLRHTCTEAVDRAATV</sequence>
<reference evidence="1 2" key="1">
    <citation type="submission" date="2020-03" db="EMBL/GenBank/DDBJ databases">
        <title>Whole genome shotgun sequence of Phytohabitans rumicis NBRC 108638.</title>
        <authorList>
            <person name="Komaki H."/>
            <person name="Tamura T."/>
        </authorList>
    </citation>
    <scope>NUCLEOTIDE SEQUENCE [LARGE SCALE GENOMIC DNA]</scope>
    <source>
        <strain evidence="1 2">NBRC 108638</strain>
    </source>
</reference>